<organism evidence="7 8">
    <name type="scientific">Dioszegia hungarica</name>
    <dbReference type="NCBI Taxonomy" id="4972"/>
    <lineage>
        <taxon>Eukaryota</taxon>
        <taxon>Fungi</taxon>
        <taxon>Dikarya</taxon>
        <taxon>Basidiomycota</taxon>
        <taxon>Agaricomycotina</taxon>
        <taxon>Tremellomycetes</taxon>
        <taxon>Tremellales</taxon>
        <taxon>Bulleribasidiaceae</taxon>
        <taxon>Dioszegia</taxon>
    </lineage>
</organism>
<feature type="transmembrane region" description="Helical" evidence="6">
    <location>
        <begin position="377"/>
        <end position="399"/>
    </location>
</feature>
<dbReference type="PANTHER" id="PTHR12570">
    <property type="match status" value="1"/>
</dbReference>
<feature type="transmembrane region" description="Helical" evidence="6">
    <location>
        <begin position="405"/>
        <end position="429"/>
    </location>
</feature>
<comment type="subcellular location">
    <subcellularLocation>
        <location evidence="1">Membrane</location>
        <topology evidence="1">Multi-pass membrane protein</topology>
    </subcellularLocation>
</comment>
<evidence type="ECO:0000313" key="7">
    <source>
        <dbReference type="EMBL" id="KAI9638107.1"/>
    </source>
</evidence>
<comment type="caution">
    <text evidence="7">The sequence shown here is derived from an EMBL/GenBank/DDBJ whole genome shotgun (WGS) entry which is preliminary data.</text>
</comment>
<keyword evidence="4 6" id="KW-0472">Membrane</keyword>
<feature type="transmembrane region" description="Helical" evidence="6">
    <location>
        <begin position="114"/>
        <end position="131"/>
    </location>
</feature>
<proteinExistence type="predicted"/>
<evidence type="ECO:0000256" key="2">
    <source>
        <dbReference type="ARBA" id="ARBA00022692"/>
    </source>
</evidence>
<name>A0AA38HDM5_9TREE</name>
<feature type="compositionally biased region" description="Basic and acidic residues" evidence="5">
    <location>
        <begin position="552"/>
        <end position="562"/>
    </location>
</feature>
<dbReference type="RefSeq" id="XP_052947884.1">
    <property type="nucleotide sequence ID" value="XM_053086645.1"/>
</dbReference>
<dbReference type="InterPro" id="IPR008521">
    <property type="entry name" value="Mg_trans_NIPA"/>
</dbReference>
<accession>A0AA38HDM5</accession>
<feature type="transmembrane region" description="Helical" evidence="6">
    <location>
        <begin position="151"/>
        <end position="170"/>
    </location>
</feature>
<gene>
    <name evidence="7" type="ORF">MKK02DRAFT_22933</name>
</gene>
<evidence type="ECO:0000256" key="5">
    <source>
        <dbReference type="SAM" id="MobiDB-lite"/>
    </source>
</evidence>
<feature type="transmembrane region" description="Helical" evidence="6">
    <location>
        <begin position="182"/>
        <end position="200"/>
    </location>
</feature>
<evidence type="ECO:0000313" key="8">
    <source>
        <dbReference type="Proteomes" id="UP001164286"/>
    </source>
</evidence>
<dbReference type="AlphaFoldDB" id="A0AA38HDM5"/>
<feature type="transmembrane region" description="Helical" evidence="6">
    <location>
        <begin position="220"/>
        <end position="246"/>
    </location>
</feature>
<dbReference type="Pfam" id="PF05653">
    <property type="entry name" value="Mg_trans_NIPA"/>
    <property type="match status" value="1"/>
</dbReference>
<feature type="compositionally biased region" description="Basic and acidic residues" evidence="5">
    <location>
        <begin position="505"/>
        <end position="516"/>
    </location>
</feature>
<feature type="transmembrane region" description="Helical" evidence="6">
    <location>
        <begin position="309"/>
        <end position="332"/>
    </location>
</feature>
<feature type="transmembrane region" description="Helical" evidence="6">
    <location>
        <begin position="344"/>
        <end position="365"/>
    </location>
</feature>
<feature type="transmembrane region" description="Helical" evidence="6">
    <location>
        <begin position="70"/>
        <end position="94"/>
    </location>
</feature>
<protein>
    <submittedName>
        <fullName evidence="7">Uncharacterized protein</fullName>
    </submittedName>
</protein>
<keyword evidence="3 6" id="KW-1133">Transmembrane helix</keyword>
<feature type="compositionally biased region" description="Acidic residues" evidence="5">
    <location>
        <begin position="468"/>
        <end position="485"/>
    </location>
</feature>
<dbReference type="GO" id="GO:0016020">
    <property type="term" value="C:membrane"/>
    <property type="evidence" value="ECO:0007669"/>
    <property type="project" value="UniProtKB-SubCell"/>
</dbReference>
<evidence type="ECO:0000256" key="6">
    <source>
        <dbReference type="SAM" id="Phobius"/>
    </source>
</evidence>
<reference evidence="7" key="1">
    <citation type="journal article" date="2022" name="G3 (Bethesda)">
        <title>High quality genome of the basidiomycete yeast Dioszegia hungarica PDD-24b-2 isolated from cloud water.</title>
        <authorList>
            <person name="Jarrige D."/>
            <person name="Haridas S."/>
            <person name="Bleykasten-Grosshans C."/>
            <person name="Joly M."/>
            <person name="Nadalig T."/>
            <person name="Sancelme M."/>
            <person name="Vuilleumier S."/>
            <person name="Grigoriev I.V."/>
            <person name="Amato P."/>
            <person name="Bringel F."/>
        </authorList>
    </citation>
    <scope>NUCLEOTIDE SEQUENCE</scope>
    <source>
        <strain evidence="7">PDD-24b-2</strain>
    </source>
</reference>
<dbReference type="Proteomes" id="UP001164286">
    <property type="component" value="Unassembled WGS sequence"/>
</dbReference>
<evidence type="ECO:0000256" key="1">
    <source>
        <dbReference type="ARBA" id="ARBA00004141"/>
    </source>
</evidence>
<evidence type="ECO:0000256" key="4">
    <source>
        <dbReference type="ARBA" id="ARBA00023136"/>
    </source>
</evidence>
<dbReference type="GO" id="GO:0015095">
    <property type="term" value="F:magnesium ion transmembrane transporter activity"/>
    <property type="evidence" value="ECO:0007669"/>
    <property type="project" value="InterPro"/>
</dbReference>
<sequence>MESASSALPFGSAPTSEGIAASASSVVSAASSLFSATSTIFGDLPAPTAILNGTKPSALIPGDPLQSGNYVLNTLIGLIIVVAASALNAFGLNITKLDHTRQQGLPRRERKQEWMRPLWLAGMGMYMYVEVSLRAGFGSTLALRWLRPDWVAPLGSTSLIFNFLFASWLVGTPVTKTDINGTAVIILGVILILVFSSINHGLQQGLNVERLNMLWARIDWLAYFIFLILFTSSTYFASSILARLLASRASFSPLPSPTIDLPTTTRAKPPHAIIGFFKRIAAAGRRINSFVLRQVEVILQRAEDPRVTWLQGIGWAVCGGSLAGMCLVFTKAVVNLLGLHDHPFLNFSSILTLVLVAVTAILQIVCLNRALACADTVVVVPLFYAGYTVFGFINSLIFYDEAGQYARWVLIAVFASIGVLVSGVTILSLKSSAKSAPDPYTVATEPSGSMRMRPRMPRGRSGTPGEGGDGDADDEEAGPETEGEAGEVMWEVGSVSDDDEDDQELGGKGKEGEGRRGIGGGDVRGERRGLLFDEEDEGGRGGSESPTATKVDVPREAERNPFADDEEGFGAFEAVSTPVSGSGAGRQSGDGR</sequence>
<feature type="region of interest" description="Disordered" evidence="5">
    <location>
        <begin position="435"/>
        <end position="592"/>
    </location>
</feature>
<feature type="compositionally biased region" description="Gly residues" evidence="5">
    <location>
        <begin position="582"/>
        <end position="592"/>
    </location>
</feature>
<dbReference type="EMBL" id="JAKWFO010000003">
    <property type="protein sequence ID" value="KAI9638107.1"/>
    <property type="molecule type" value="Genomic_DNA"/>
</dbReference>
<dbReference type="PANTHER" id="PTHR12570:SF82">
    <property type="entry name" value="NIPA-LIKE PROTEIN 3"/>
    <property type="match status" value="1"/>
</dbReference>
<dbReference type="InterPro" id="IPR037185">
    <property type="entry name" value="EmrE-like"/>
</dbReference>
<keyword evidence="8" id="KW-1185">Reference proteome</keyword>
<keyword evidence="2 6" id="KW-0812">Transmembrane</keyword>
<dbReference type="SUPFAM" id="SSF103481">
    <property type="entry name" value="Multidrug resistance efflux transporter EmrE"/>
    <property type="match status" value="1"/>
</dbReference>
<dbReference type="GeneID" id="77725846"/>
<evidence type="ECO:0000256" key="3">
    <source>
        <dbReference type="ARBA" id="ARBA00022989"/>
    </source>
</evidence>